<dbReference type="EMBL" id="MN739196">
    <property type="protein sequence ID" value="QHS93108.1"/>
    <property type="molecule type" value="Genomic_DNA"/>
</dbReference>
<reference evidence="1" key="1">
    <citation type="journal article" date="2020" name="Nature">
        <title>Giant virus diversity and host interactions through global metagenomics.</title>
        <authorList>
            <person name="Schulz F."/>
            <person name="Roux S."/>
            <person name="Paez-Espino D."/>
            <person name="Jungbluth S."/>
            <person name="Walsh D.A."/>
            <person name="Denef V.J."/>
            <person name="McMahon K.D."/>
            <person name="Konstantinidis K.T."/>
            <person name="Eloe-Fadrosh E.A."/>
            <person name="Kyrpides N.C."/>
            <person name="Woyke T."/>
        </authorList>
    </citation>
    <scope>NUCLEOTIDE SEQUENCE</scope>
    <source>
        <strain evidence="1">GVMAG-M-3300017651-5</strain>
    </source>
</reference>
<sequence>MILNLWGTNPSSPWLDPILTYISSTLNMSE</sequence>
<evidence type="ECO:0000313" key="1">
    <source>
        <dbReference type="EMBL" id="QHS93108.1"/>
    </source>
</evidence>
<name>A0A6C0BP10_9ZZZZ</name>
<protein>
    <submittedName>
        <fullName evidence="1">Uncharacterized protein</fullName>
    </submittedName>
</protein>
<dbReference type="AlphaFoldDB" id="A0A6C0BP10"/>
<accession>A0A6C0BP10</accession>
<proteinExistence type="predicted"/>
<organism evidence="1">
    <name type="scientific">viral metagenome</name>
    <dbReference type="NCBI Taxonomy" id="1070528"/>
    <lineage>
        <taxon>unclassified sequences</taxon>
        <taxon>metagenomes</taxon>
        <taxon>organismal metagenomes</taxon>
    </lineage>
</organism>